<evidence type="ECO:0000313" key="5">
    <source>
        <dbReference type="EMBL" id="GFA87778.1"/>
    </source>
</evidence>
<dbReference type="InterPro" id="IPR015947">
    <property type="entry name" value="PUA-like_sf"/>
</dbReference>
<dbReference type="GO" id="GO:0005694">
    <property type="term" value="C:chromosome"/>
    <property type="evidence" value="ECO:0007669"/>
    <property type="project" value="UniProtKB-SubCell"/>
</dbReference>
<dbReference type="Pfam" id="PF02182">
    <property type="entry name" value="SAD_SRA"/>
    <property type="match status" value="1"/>
</dbReference>
<sequence>MHTYLHRQIPPFVLLMHQLSRMLILPTVRGRYEDDEDASDVIVYTRHDGHDKPLRQVVHQKLEGGNLVMERSMHYGIELRVIWGFSYEGSASGTVYVTMGCIRLSRRGLMLKNGGEFSYDENGLLVRGKQLIFECGPHCRCPPDYQN</sequence>
<keyword evidence="5" id="KW-0489">Methyltransferase</keyword>
<proteinExistence type="predicted"/>
<evidence type="ECO:0000256" key="2">
    <source>
        <dbReference type="ARBA" id="ARBA00023242"/>
    </source>
</evidence>
<dbReference type="PROSITE" id="PS51015">
    <property type="entry name" value="YDG"/>
    <property type="match status" value="1"/>
</dbReference>
<gene>
    <name evidence="5" type="ORF">Tci_659750</name>
</gene>
<keyword evidence="2 3" id="KW-0539">Nucleus</keyword>
<dbReference type="SUPFAM" id="SSF82199">
    <property type="entry name" value="SET domain"/>
    <property type="match status" value="1"/>
</dbReference>
<dbReference type="InterPro" id="IPR003105">
    <property type="entry name" value="SRA_YDG"/>
</dbReference>
<comment type="caution">
    <text evidence="5">The sequence shown here is derived from an EMBL/GenBank/DDBJ whole genome shotgun (WGS) entry which is preliminary data.</text>
</comment>
<dbReference type="PANTHER" id="PTHR45660">
    <property type="entry name" value="HISTONE-LYSINE N-METHYLTRANSFERASE SETMAR"/>
    <property type="match status" value="1"/>
</dbReference>
<name>A0A699KCH3_TANCI</name>
<feature type="domain" description="YDG" evidence="4">
    <location>
        <begin position="1"/>
        <end position="127"/>
    </location>
</feature>
<organism evidence="5">
    <name type="scientific">Tanacetum cinerariifolium</name>
    <name type="common">Dalmatian daisy</name>
    <name type="synonym">Chrysanthemum cinerariifolium</name>
    <dbReference type="NCBI Taxonomy" id="118510"/>
    <lineage>
        <taxon>Eukaryota</taxon>
        <taxon>Viridiplantae</taxon>
        <taxon>Streptophyta</taxon>
        <taxon>Embryophyta</taxon>
        <taxon>Tracheophyta</taxon>
        <taxon>Spermatophyta</taxon>
        <taxon>Magnoliopsida</taxon>
        <taxon>eudicotyledons</taxon>
        <taxon>Gunneridae</taxon>
        <taxon>Pentapetalae</taxon>
        <taxon>asterids</taxon>
        <taxon>campanulids</taxon>
        <taxon>Asterales</taxon>
        <taxon>Asteraceae</taxon>
        <taxon>Asteroideae</taxon>
        <taxon>Anthemideae</taxon>
        <taxon>Anthemidinae</taxon>
        <taxon>Tanacetum</taxon>
    </lineage>
</organism>
<dbReference type="GO" id="GO:0003690">
    <property type="term" value="F:double-stranded DNA binding"/>
    <property type="evidence" value="ECO:0007669"/>
    <property type="project" value="TreeGrafter"/>
</dbReference>
<dbReference type="AlphaFoldDB" id="A0A699KCH3"/>
<dbReference type="Gene3D" id="2.30.280.10">
    <property type="entry name" value="SRA-YDG"/>
    <property type="match status" value="1"/>
</dbReference>
<protein>
    <submittedName>
        <fullName evidence="5">Histone-lysine N-methyltransferase family member SUVH9-like</fullName>
    </submittedName>
</protein>
<reference evidence="5" key="1">
    <citation type="journal article" date="2019" name="Sci. Rep.">
        <title>Draft genome of Tanacetum cinerariifolium, the natural source of mosquito coil.</title>
        <authorList>
            <person name="Yamashiro T."/>
            <person name="Shiraishi A."/>
            <person name="Satake H."/>
            <person name="Nakayama K."/>
        </authorList>
    </citation>
    <scope>NUCLEOTIDE SEQUENCE</scope>
</reference>
<dbReference type="SUPFAM" id="SSF88697">
    <property type="entry name" value="PUA domain-like"/>
    <property type="match status" value="1"/>
</dbReference>
<dbReference type="InterPro" id="IPR051357">
    <property type="entry name" value="H3K9_HMTase_SUVAR3-9"/>
</dbReference>
<dbReference type="GO" id="GO:0005634">
    <property type="term" value="C:nucleus"/>
    <property type="evidence" value="ECO:0007669"/>
    <property type="project" value="UniProtKB-SubCell"/>
</dbReference>
<dbReference type="InterPro" id="IPR046341">
    <property type="entry name" value="SET_dom_sf"/>
</dbReference>
<comment type="subcellular location">
    <subcellularLocation>
        <location evidence="1">Chromosome</location>
    </subcellularLocation>
    <subcellularLocation>
        <location evidence="3">Nucleus</location>
    </subcellularLocation>
</comment>
<evidence type="ECO:0000256" key="3">
    <source>
        <dbReference type="PROSITE-ProRule" id="PRU00358"/>
    </source>
</evidence>
<keyword evidence="5" id="KW-0808">Transferase</keyword>
<evidence type="ECO:0000259" key="4">
    <source>
        <dbReference type="PROSITE" id="PS51015"/>
    </source>
</evidence>
<dbReference type="InterPro" id="IPR036987">
    <property type="entry name" value="SRA-YDG_sf"/>
</dbReference>
<accession>A0A699KCH3</accession>
<dbReference type="PANTHER" id="PTHR45660:SF3">
    <property type="entry name" value="HISTONE-LYSINE N-METHYLTRANSFERASE FAMILY MEMBER SUVH9"/>
    <property type="match status" value="1"/>
</dbReference>
<evidence type="ECO:0000256" key="1">
    <source>
        <dbReference type="ARBA" id="ARBA00004286"/>
    </source>
</evidence>
<dbReference type="SMART" id="SM00466">
    <property type="entry name" value="SRA"/>
    <property type="match status" value="1"/>
</dbReference>
<dbReference type="GO" id="GO:0032259">
    <property type="term" value="P:methylation"/>
    <property type="evidence" value="ECO:0007669"/>
    <property type="project" value="UniProtKB-KW"/>
</dbReference>
<dbReference type="GO" id="GO:0042054">
    <property type="term" value="F:histone methyltransferase activity"/>
    <property type="evidence" value="ECO:0007669"/>
    <property type="project" value="TreeGrafter"/>
</dbReference>
<dbReference type="EMBL" id="BKCJ010505746">
    <property type="protein sequence ID" value="GFA87778.1"/>
    <property type="molecule type" value="Genomic_DNA"/>
</dbReference>